<evidence type="ECO:0000313" key="1">
    <source>
        <dbReference type="EMBL" id="CAB4823426.1"/>
    </source>
</evidence>
<dbReference type="AlphaFoldDB" id="A0A6J6ZRS0"/>
<gene>
    <name evidence="1" type="ORF">UFOPK3139_00852</name>
</gene>
<organism evidence="1">
    <name type="scientific">freshwater metagenome</name>
    <dbReference type="NCBI Taxonomy" id="449393"/>
    <lineage>
        <taxon>unclassified sequences</taxon>
        <taxon>metagenomes</taxon>
        <taxon>ecological metagenomes</taxon>
    </lineage>
</organism>
<name>A0A6J6ZRS0_9ZZZZ</name>
<accession>A0A6J6ZRS0</accession>
<dbReference type="EMBL" id="CAFABA010000024">
    <property type="protein sequence ID" value="CAB4823426.1"/>
    <property type="molecule type" value="Genomic_DNA"/>
</dbReference>
<protein>
    <submittedName>
        <fullName evidence="1">Unannotated protein</fullName>
    </submittedName>
</protein>
<reference evidence="1" key="1">
    <citation type="submission" date="2020-05" db="EMBL/GenBank/DDBJ databases">
        <authorList>
            <person name="Chiriac C."/>
            <person name="Salcher M."/>
            <person name="Ghai R."/>
            <person name="Kavagutti S V."/>
        </authorList>
    </citation>
    <scope>NUCLEOTIDE SEQUENCE</scope>
</reference>
<sequence>MHNTLKVTSRMWPASMLAKSRTAWLNGRMKNVESTSMMPTRGLSAIGTPGGHAIWAKYFMPWCLTPTTMNTTHTVSAKTRGAAMRALPGIWKAGMTSKMLATKMKLNSVTSRGRNGAPSLPMVGSMICFSTKPMTTSAALRTPRGT</sequence>
<proteinExistence type="predicted"/>